<comment type="caution">
    <text evidence="2">The sequence shown here is derived from an EMBL/GenBank/DDBJ whole genome shotgun (WGS) entry which is preliminary data.</text>
</comment>
<evidence type="ECO:0000259" key="1">
    <source>
        <dbReference type="Pfam" id="PF11726"/>
    </source>
</evidence>
<sequence length="398" mass="47460">MINLNKLERLHKLDQEEYALWCHDIALIKRLVNAISKPRKPPTEIFKEFKRYYFPDYLCKKNPKLNVDPHQEFRDQYDFADHLIYAISKVIDIERSYPFNRYPLYLDRFIERVTEFGLHRMMVLDRKALSYEVIRRLNDCIYEIYLDIKSLRAKAELKRVRDKQRRQVKSAHEYIDGLFIRHSRLLVVRLDFGYGEYADSSLEQLCDHRDQLLQYLRKKHPSKALVGYIWKMEYGFKKGYHIHCMLFFDGAKVQQGITHAKLIGDYWDKEITQGDGNYYNCNAKMDDYKYCGLGMVSHHETRKIDNVKRASMYLTKHDEWIELLHYGYQYGDAHDGDDLDFDDSIMQHTPITKLRVFRTGQHGELLPRRGRPRYADGLVHGLTHDSTHHSVHGLDDDD</sequence>
<protein>
    <submittedName>
        <fullName evidence="2">Inovirus Gp2 family protein</fullName>
    </submittedName>
</protein>
<dbReference type="RefSeq" id="WP_241573636.1">
    <property type="nucleotide sequence ID" value="NZ_JAKUML010000023.1"/>
</dbReference>
<reference evidence="2" key="1">
    <citation type="submission" date="2022-02" db="EMBL/GenBank/DDBJ databases">
        <title>Acinetobacter A3.8 sp. nov., isolated from Sediment (Zhairuo Island).</title>
        <authorList>
            <person name="Zheng K."/>
        </authorList>
    </citation>
    <scope>NUCLEOTIDE SEQUENCE</scope>
    <source>
        <strain evidence="2">A3.8</strain>
    </source>
</reference>
<keyword evidence="3" id="KW-1185">Reference proteome</keyword>
<dbReference type="EMBL" id="JAKUML010000023">
    <property type="protein sequence ID" value="MCJ8147439.1"/>
    <property type="molecule type" value="Genomic_DNA"/>
</dbReference>
<feature type="domain" description="YagK/YfjJ C-terminal" evidence="1">
    <location>
        <begin position="181"/>
        <end position="255"/>
    </location>
</feature>
<dbReference type="AlphaFoldDB" id="A0A9X1WYG2"/>
<dbReference type="Pfam" id="PF11726">
    <property type="entry name" value="YagK_YfjJ_C"/>
    <property type="match status" value="1"/>
</dbReference>
<evidence type="ECO:0000313" key="3">
    <source>
        <dbReference type="Proteomes" id="UP001139701"/>
    </source>
</evidence>
<evidence type="ECO:0000313" key="2">
    <source>
        <dbReference type="EMBL" id="MCJ8147439.1"/>
    </source>
</evidence>
<proteinExistence type="predicted"/>
<name>A0A9X1WYG2_9GAMM</name>
<accession>A0A9X1WYG2</accession>
<gene>
    <name evidence="2" type="ORF">MKI79_11180</name>
</gene>
<dbReference type="Proteomes" id="UP001139701">
    <property type="component" value="Unassembled WGS sequence"/>
</dbReference>
<dbReference type="InterPro" id="IPR057271">
    <property type="entry name" value="YagK_YfjJ_C"/>
</dbReference>
<organism evidence="2 3">
    <name type="scientific">Acinetobacter sedimenti</name>
    <dbReference type="NCBI Taxonomy" id="2919922"/>
    <lineage>
        <taxon>Bacteria</taxon>
        <taxon>Pseudomonadati</taxon>
        <taxon>Pseudomonadota</taxon>
        <taxon>Gammaproteobacteria</taxon>
        <taxon>Moraxellales</taxon>
        <taxon>Moraxellaceae</taxon>
        <taxon>Acinetobacter</taxon>
    </lineage>
</organism>